<evidence type="ECO:0000313" key="7">
    <source>
        <dbReference type="EnsemblMetazoa" id="PPA35274.1"/>
    </source>
</evidence>
<evidence type="ECO:0000256" key="4">
    <source>
        <dbReference type="ARBA" id="ARBA00023157"/>
    </source>
</evidence>
<dbReference type="SUPFAM" id="SSF57196">
    <property type="entry name" value="EGF/Laminin"/>
    <property type="match status" value="1"/>
</dbReference>
<accession>A0A8R1ULK0</accession>
<feature type="disulfide bond" evidence="6">
    <location>
        <begin position="75"/>
        <end position="84"/>
    </location>
</feature>
<organism evidence="7 8">
    <name type="scientific">Pristionchus pacificus</name>
    <name type="common">Parasitic nematode worm</name>
    <dbReference type="NCBI Taxonomy" id="54126"/>
    <lineage>
        <taxon>Eukaryota</taxon>
        <taxon>Metazoa</taxon>
        <taxon>Ecdysozoa</taxon>
        <taxon>Nematoda</taxon>
        <taxon>Chromadorea</taxon>
        <taxon>Rhabditida</taxon>
        <taxon>Rhabditina</taxon>
        <taxon>Diplogasteromorpha</taxon>
        <taxon>Diplogasteroidea</taxon>
        <taxon>Neodiplogasteridae</taxon>
        <taxon>Pristionchus</taxon>
    </lineage>
</organism>
<name>A0A2A6B738_PRIPA</name>
<keyword evidence="2" id="KW-0732">Signal</keyword>
<dbReference type="AlphaFoldDB" id="A0A2A6B738"/>
<keyword evidence="5" id="KW-0325">Glycoprotein</keyword>
<keyword evidence="8" id="KW-1185">Reference proteome</keyword>
<evidence type="ECO:0000256" key="1">
    <source>
        <dbReference type="ARBA" id="ARBA00022536"/>
    </source>
</evidence>
<keyword evidence="1 6" id="KW-0245">EGF-like domain</keyword>
<dbReference type="PROSITE" id="PS00022">
    <property type="entry name" value="EGF_1"/>
    <property type="match status" value="1"/>
</dbReference>
<keyword evidence="4 6" id="KW-1015">Disulfide bond</keyword>
<dbReference type="CDD" id="cd00054">
    <property type="entry name" value="EGF_CA"/>
    <property type="match status" value="1"/>
</dbReference>
<keyword evidence="3" id="KW-0677">Repeat</keyword>
<dbReference type="Proteomes" id="UP000005239">
    <property type="component" value="Unassembled WGS sequence"/>
</dbReference>
<comment type="caution">
    <text evidence="6">Lacks conserved residue(s) required for the propagation of feature annotation.</text>
</comment>
<proteinExistence type="predicted"/>
<reference evidence="7" key="2">
    <citation type="submission" date="2022-06" db="UniProtKB">
        <authorList>
            <consortium name="EnsemblMetazoa"/>
        </authorList>
    </citation>
    <scope>IDENTIFICATION</scope>
    <source>
        <strain evidence="7">PS312</strain>
    </source>
</reference>
<protein>
    <submittedName>
        <fullName evidence="7">EGF domain-containing protein</fullName>
    </submittedName>
</protein>
<dbReference type="InterPro" id="IPR000742">
    <property type="entry name" value="EGF"/>
</dbReference>
<dbReference type="SMART" id="SM00181">
    <property type="entry name" value="EGF"/>
    <property type="match status" value="1"/>
</dbReference>
<dbReference type="PROSITE" id="PS50026">
    <property type="entry name" value="EGF_3"/>
    <property type="match status" value="1"/>
</dbReference>
<evidence type="ECO:0000256" key="5">
    <source>
        <dbReference type="ARBA" id="ARBA00023180"/>
    </source>
</evidence>
<dbReference type="FunFam" id="2.10.25.10:FF:000255">
    <property type="entry name" value="Sushi, nidogen and EGF-like domains 1"/>
    <property type="match status" value="1"/>
</dbReference>
<dbReference type="Pfam" id="PF00008">
    <property type="entry name" value="EGF"/>
    <property type="match status" value="1"/>
</dbReference>
<dbReference type="EnsemblMetazoa" id="PPA35274.1">
    <property type="protein sequence ID" value="PPA35274.1"/>
    <property type="gene ID" value="WBGene00273643"/>
</dbReference>
<reference evidence="8" key="1">
    <citation type="journal article" date="2008" name="Nat. Genet.">
        <title>The Pristionchus pacificus genome provides a unique perspective on nematode lifestyle and parasitism.</title>
        <authorList>
            <person name="Dieterich C."/>
            <person name="Clifton S.W."/>
            <person name="Schuster L.N."/>
            <person name="Chinwalla A."/>
            <person name="Delehaunty K."/>
            <person name="Dinkelacker I."/>
            <person name="Fulton L."/>
            <person name="Fulton R."/>
            <person name="Godfrey J."/>
            <person name="Minx P."/>
            <person name="Mitreva M."/>
            <person name="Roeseler W."/>
            <person name="Tian H."/>
            <person name="Witte H."/>
            <person name="Yang S.P."/>
            <person name="Wilson R.K."/>
            <person name="Sommer R.J."/>
        </authorList>
    </citation>
    <scope>NUCLEOTIDE SEQUENCE [LARGE SCALE GENOMIC DNA]</scope>
    <source>
        <strain evidence="8">PS312</strain>
    </source>
</reference>
<gene>
    <name evidence="7" type="primary">WBGene00273643</name>
</gene>
<evidence type="ECO:0000256" key="2">
    <source>
        <dbReference type="ARBA" id="ARBA00022729"/>
    </source>
</evidence>
<dbReference type="Gene3D" id="2.10.25.10">
    <property type="entry name" value="Laminin"/>
    <property type="match status" value="1"/>
</dbReference>
<accession>A0A2A6B738</accession>
<evidence type="ECO:0000256" key="3">
    <source>
        <dbReference type="ARBA" id="ARBA00022737"/>
    </source>
</evidence>
<evidence type="ECO:0000256" key="6">
    <source>
        <dbReference type="PROSITE-ProRule" id="PRU00076"/>
    </source>
</evidence>
<evidence type="ECO:0000313" key="8">
    <source>
        <dbReference type="Proteomes" id="UP000005239"/>
    </source>
</evidence>
<dbReference type="OrthoDB" id="283575at2759"/>
<sequence length="88" mass="9848">MRVATDTAHAEHSTSRSATASVIRAIRDAAARSWLEVNPFYTIHNPYHEPNACEPSPCLNEGLCLRRKKGFRCLCKEKFGGRNCDQNA</sequence>